<sequence length="290" mass="32271">MRTACVTMVWRDPAFLRLWISYYAPLVGCDALYVVSHGGEPEVEEIARGCNVIAIPRDPPDASFDETRWQLLSDLASGLTRVYDQVIVGDVDELIISLTPGETAIDQLHRTRLGPVTAPAGYELIQEDDSPLDPGRPILGQCYQGVLSASYSKPGILTAPARLTAGGHGAETPFDLRPELALLHLRFLNTPDLLERRRQRSEIARQASEGSDRNQAAFLRGWRKAEEIRAKITRQFAAAEVVPSAEAIERARQVLEAARKRKGAGYQFSVPKVRERDFRILLDPALRDLF</sequence>
<evidence type="ECO:0000313" key="2">
    <source>
        <dbReference type="Proteomes" id="UP000231655"/>
    </source>
</evidence>
<dbReference type="Proteomes" id="UP000231655">
    <property type="component" value="Unassembled WGS sequence"/>
</dbReference>
<protein>
    <recommendedName>
        <fullName evidence="3">Glycosyl transferase family 2</fullName>
    </recommendedName>
</protein>
<dbReference type="EMBL" id="OBEA01000015">
    <property type="protein sequence ID" value="SNY60893.1"/>
    <property type="molecule type" value="Genomic_DNA"/>
</dbReference>
<dbReference type="AlphaFoldDB" id="A0A285JLE9"/>
<organism evidence="1 2">
    <name type="scientific">Pseudooceanicola antarcticus</name>
    <dbReference type="NCBI Taxonomy" id="1247613"/>
    <lineage>
        <taxon>Bacteria</taxon>
        <taxon>Pseudomonadati</taxon>
        <taxon>Pseudomonadota</taxon>
        <taxon>Alphaproteobacteria</taxon>
        <taxon>Rhodobacterales</taxon>
        <taxon>Paracoccaceae</taxon>
        <taxon>Pseudooceanicola</taxon>
    </lineage>
</organism>
<accession>A0A285JLE9</accession>
<gene>
    <name evidence="1" type="ORF">SAMN06297129_4004</name>
</gene>
<dbReference type="OrthoDB" id="835336at2"/>
<name>A0A285JLE9_9RHOB</name>
<evidence type="ECO:0008006" key="3">
    <source>
        <dbReference type="Google" id="ProtNLM"/>
    </source>
</evidence>
<reference evidence="1 2" key="1">
    <citation type="submission" date="2017-09" db="EMBL/GenBank/DDBJ databases">
        <authorList>
            <person name="Ehlers B."/>
            <person name="Leendertz F.H."/>
        </authorList>
    </citation>
    <scope>NUCLEOTIDE SEQUENCE [LARGE SCALE GENOMIC DNA]</scope>
    <source>
        <strain evidence="1 2">CGMCC 1.12662</strain>
    </source>
</reference>
<evidence type="ECO:0000313" key="1">
    <source>
        <dbReference type="EMBL" id="SNY60893.1"/>
    </source>
</evidence>
<dbReference type="RefSeq" id="WP_143516981.1">
    <property type="nucleotide sequence ID" value="NZ_OBEA01000015.1"/>
</dbReference>
<proteinExistence type="predicted"/>